<organism evidence="1 2">
    <name type="scientific">Zizania palustris</name>
    <name type="common">Northern wild rice</name>
    <dbReference type="NCBI Taxonomy" id="103762"/>
    <lineage>
        <taxon>Eukaryota</taxon>
        <taxon>Viridiplantae</taxon>
        <taxon>Streptophyta</taxon>
        <taxon>Embryophyta</taxon>
        <taxon>Tracheophyta</taxon>
        <taxon>Spermatophyta</taxon>
        <taxon>Magnoliopsida</taxon>
        <taxon>Liliopsida</taxon>
        <taxon>Poales</taxon>
        <taxon>Poaceae</taxon>
        <taxon>BOP clade</taxon>
        <taxon>Oryzoideae</taxon>
        <taxon>Oryzeae</taxon>
        <taxon>Zizaniinae</taxon>
        <taxon>Zizania</taxon>
    </lineage>
</organism>
<proteinExistence type="predicted"/>
<sequence>MDAPTVAGTGAFLFSPPMAISSPTGAVPGYTGSKRLSGKEGCEVGLAQSGYMGQEQQKTHWAVDQD</sequence>
<dbReference type="EMBL" id="JAAALK010000288">
    <property type="protein sequence ID" value="KAG8052350.1"/>
    <property type="molecule type" value="Genomic_DNA"/>
</dbReference>
<dbReference type="Proteomes" id="UP000729402">
    <property type="component" value="Unassembled WGS sequence"/>
</dbReference>
<protein>
    <submittedName>
        <fullName evidence="1">Uncharacterized protein</fullName>
    </submittedName>
</protein>
<gene>
    <name evidence="1" type="ORF">GUJ93_ZPchr0001g32672</name>
</gene>
<name>A0A8J5V6Y9_ZIZPA</name>
<evidence type="ECO:0000313" key="1">
    <source>
        <dbReference type="EMBL" id="KAG8052350.1"/>
    </source>
</evidence>
<reference evidence="1" key="1">
    <citation type="journal article" date="2021" name="bioRxiv">
        <title>Whole Genome Assembly and Annotation of Northern Wild Rice, Zizania palustris L., Supports a Whole Genome Duplication in the Zizania Genus.</title>
        <authorList>
            <person name="Haas M."/>
            <person name="Kono T."/>
            <person name="Macchietto M."/>
            <person name="Millas R."/>
            <person name="McGilp L."/>
            <person name="Shao M."/>
            <person name="Duquette J."/>
            <person name="Hirsch C.N."/>
            <person name="Kimball J."/>
        </authorList>
    </citation>
    <scope>NUCLEOTIDE SEQUENCE</scope>
    <source>
        <tissue evidence="1">Fresh leaf tissue</tissue>
    </source>
</reference>
<reference evidence="1" key="2">
    <citation type="submission" date="2021-02" db="EMBL/GenBank/DDBJ databases">
        <authorList>
            <person name="Kimball J.A."/>
            <person name="Haas M.W."/>
            <person name="Macchietto M."/>
            <person name="Kono T."/>
            <person name="Duquette J."/>
            <person name="Shao M."/>
        </authorList>
    </citation>
    <scope>NUCLEOTIDE SEQUENCE</scope>
    <source>
        <tissue evidence="1">Fresh leaf tissue</tissue>
    </source>
</reference>
<dbReference type="AlphaFoldDB" id="A0A8J5V6Y9"/>
<evidence type="ECO:0000313" key="2">
    <source>
        <dbReference type="Proteomes" id="UP000729402"/>
    </source>
</evidence>
<keyword evidence="2" id="KW-1185">Reference proteome</keyword>
<accession>A0A8J5V6Y9</accession>
<comment type="caution">
    <text evidence="1">The sequence shown here is derived from an EMBL/GenBank/DDBJ whole genome shotgun (WGS) entry which is preliminary data.</text>
</comment>